<dbReference type="SMART" id="SM00116">
    <property type="entry name" value="CBS"/>
    <property type="match status" value="2"/>
</dbReference>
<organism evidence="4 5">
    <name type="scientific">Schleiferia thermophila</name>
    <dbReference type="NCBI Taxonomy" id="884107"/>
    <lineage>
        <taxon>Bacteria</taxon>
        <taxon>Pseudomonadati</taxon>
        <taxon>Bacteroidota</taxon>
        <taxon>Flavobacteriia</taxon>
        <taxon>Flavobacteriales</taxon>
        <taxon>Schleiferiaceae</taxon>
        <taxon>Schleiferia</taxon>
    </lineage>
</organism>
<accession>A0A369A782</accession>
<dbReference type="RefSeq" id="WP_037361185.1">
    <property type="nucleotide sequence ID" value="NZ_BHZF01000001.1"/>
</dbReference>
<evidence type="ECO:0000259" key="3">
    <source>
        <dbReference type="PROSITE" id="PS51371"/>
    </source>
</evidence>
<dbReference type="PROSITE" id="PS51371">
    <property type="entry name" value="CBS"/>
    <property type="match status" value="2"/>
</dbReference>
<dbReference type="InterPro" id="IPR046342">
    <property type="entry name" value="CBS_dom_sf"/>
</dbReference>
<dbReference type="InterPro" id="IPR051257">
    <property type="entry name" value="Diverse_CBS-Domain"/>
</dbReference>
<dbReference type="SUPFAM" id="SSF54631">
    <property type="entry name" value="CBS-domain pair"/>
    <property type="match status" value="1"/>
</dbReference>
<evidence type="ECO:0000313" key="4">
    <source>
        <dbReference type="EMBL" id="RCX05139.1"/>
    </source>
</evidence>
<keyword evidence="1 2" id="KW-0129">CBS domain</keyword>
<reference evidence="4 5" key="1">
    <citation type="submission" date="2018-07" db="EMBL/GenBank/DDBJ databases">
        <title>Genomic Encyclopedia of Type Strains, Phase IV (KMG-IV): sequencing the most valuable type-strain genomes for metagenomic binning, comparative biology and taxonomic classification.</title>
        <authorList>
            <person name="Goeker M."/>
        </authorList>
    </citation>
    <scope>NUCLEOTIDE SEQUENCE [LARGE SCALE GENOMIC DNA]</scope>
    <source>
        <strain evidence="4 5">DSM 21410</strain>
    </source>
</reference>
<dbReference type="PANTHER" id="PTHR43080:SF2">
    <property type="entry name" value="CBS DOMAIN-CONTAINING PROTEIN"/>
    <property type="match status" value="1"/>
</dbReference>
<protein>
    <submittedName>
        <fullName evidence="4">CBS domain protein</fullName>
    </submittedName>
</protein>
<dbReference type="Pfam" id="PF00571">
    <property type="entry name" value="CBS"/>
    <property type="match status" value="2"/>
</dbReference>
<feature type="domain" description="CBS" evidence="3">
    <location>
        <begin position="11"/>
        <end position="70"/>
    </location>
</feature>
<dbReference type="Proteomes" id="UP000253517">
    <property type="component" value="Unassembled WGS sequence"/>
</dbReference>
<gene>
    <name evidence="4" type="ORF">DES35_101422</name>
</gene>
<keyword evidence="5" id="KW-1185">Reference proteome</keyword>
<comment type="caution">
    <text evidence="4">The sequence shown here is derived from an EMBL/GenBank/DDBJ whole genome shotgun (WGS) entry which is preliminary data.</text>
</comment>
<dbReference type="InterPro" id="IPR000644">
    <property type="entry name" value="CBS_dom"/>
</dbReference>
<evidence type="ECO:0000256" key="1">
    <source>
        <dbReference type="ARBA" id="ARBA00023122"/>
    </source>
</evidence>
<sequence>MNLNIPVRAIMTSQVHTIEVNQHLAEAERIIKKHKIRHLPVVEKGKIVGMLSLTDLLRVSFADAVTGNEFNPEVYDLFTIDQLMSRQLLTLRPEDTVKIAGEIFVKNQVHALPVVDDSGKVVGILTTTDLIKFLLLQDSDRR</sequence>
<dbReference type="PANTHER" id="PTHR43080">
    <property type="entry name" value="CBS DOMAIN-CONTAINING PROTEIN CBSX3, MITOCHONDRIAL"/>
    <property type="match status" value="1"/>
</dbReference>
<evidence type="ECO:0000256" key="2">
    <source>
        <dbReference type="PROSITE-ProRule" id="PRU00703"/>
    </source>
</evidence>
<dbReference type="EMBL" id="QPJS01000001">
    <property type="protein sequence ID" value="RCX05139.1"/>
    <property type="molecule type" value="Genomic_DNA"/>
</dbReference>
<proteinExistence type="predicted"/>
<dbReference type="CDD" id="cd04584">
    <property type="entry name" value="CBS_pair_AcuB_like"/>
    <property type="match status" value="1"/>
</dbReference>
<dbReference type="Gene3D" id="3.10.580.10">
    <property type="entry name" value="CBS-domain"/>
    <property type="match status" value="2"/>
</dbReference>
<evidence type="ECO:0000313" key="5">
    <source>
        <dbReference type="Proteomes" id="UP000253517"/>
    </source>
</evidence>
<name>A0A369A782_9FLAO</name>
<feature type="domain" description="CBS" evidence="3">
    <location>
        <begin position="84"/>
        <end position="141"/>
    </location>
</feature>
<dbReference type="AlphaFoldDB" id="A0A369A782"/>